<keyword evidence="4" id="KW-1185">Reference proteome</keyword>
<keyword evidence="2" id="KW-0812">Transmembrane</keyword>
<comment type="caution">
    <text evidence="3">The sequence shown here is derived from an EMBL/GenBank/DDBJ whole genome shotgun (WGS) entry which is preliminary data.</text>
</comment>
<feature type="region of interest" description="Disordered" evidence="1">
    <location>
        <begin position="26"/>
        <end position="74"/>
    </location>
</feature>
<keyword evidence="2" id="KW-1133">Transmembrane helix</keyword>
<evidence type="ECO:0000313" key="3">
    <source>
        <dbReference type="EMBL" id="RSK44013.1"/>
    </source>
</evidence>
<organism evidence="3 4">
    <name type="scientific">Hymenobacter rigui</name>
    <dbReference type="NCBI Taxonomy" id="334424"/>
    <lineage>
        <taxon>Bacteria</taxon>
        <taxon>Pseudomonadati</taxon>
        <taxon>Bacteroidota</taxon>
        <taxon>Cytophagia</taxon>
        <taxon>Cytophagales</taxon>
        <taxon>Hymenobacteraceae</taxon>
        <taxon>Hymenobacter</taxon>
    </lineage>
</organism>
<keyword evidence="2" id="KW-0472">Membrane</keyword>
<dbReference type="OrthoDB" id="886670at2"/>
<evidence type="ECO:0000256" key="1">
    <source>
        <dbReference type="SAM" id="MobiDB-lite"/>
    </source>
</evidence>
<gene>
    <name evidence="3" type="ORF">EI291_20675</name>
</gene>
<accession>A0A428KC67</accession>
<dbReference type="RefSeq" id="WP_125424184.1">
    <property type="nucleotide sequence ID" value="NZ_RWIT01000019.1"/>
</dbReference>
<name>A0A428KC67_9BACT</name>
<proteinExistence type="predicted"/>
<dbReference type="EMBL" id="RWIT01000019">
    <property type="protein sequence ID" value="RSK44013.1"/>
    <property type="molecule type" value="Genomic_DNA"/>
</dbReference>
<evidence type="ECO:0000256" key="2">
    <source>
        <dbReference type="SAM" id="Phobius"/>
    </source>
</evidence>
<feature type="transmembrane region" description="Helical" evidence="2">
    <location>
        <begin position="107"/>
        <end position="128"/>
    </location>
</feature>
<evidence type="ECO:0000313" key="4">
    <source>
        <dbReference type="Proteomes" id="UP000273500"/>
    </source>
</evidence>
<dbReference type="Proteomes" id="UP000273500">
    <property type="component" value="Unassembled WGS sequence"/>
</dbReference>
<reference evidence="3 4" key="1">
    <citation type="submission" date="2018-12" db="EMBL/GenBank/DDBJ databases">
        <authorList>
            <person name="Feng G."/>
            <person name="Zhu H."/>
        </authorList>
    </citation>
    <scope>NUCLEOTIDE SEQUENCE [LARGE SCALE GENOMIC DNA]</scope>
    <source>
        <strain evidence="3 4">KCTC 12533</strain>
    </source>
</reference>
<feature type="compositionally biased region" description="Pro residues" evidence="1">
    <location>
        <begin position="58"/>
        <end position="67"/>
    </location>
</feature>
<feature type="transmembrane region" description="Helical" evidence="2">
    <location>
        <begin position="134"/>
        <end position="152"/>
    </location>
</feature>
<protein>
    <submittedName>
        <fullName evidence="3">Uncharacterized protein</fullName>
    </submittedName>
</protein>
<sequence>MKAPLPPVRLVPLNWVRTTTGSGAFSAMDHSIPPAPDNNASPLDSTGGLPAGQFPEPVFQPLPPAPPEQFQTQRSEDGRVALTNDGLELQGELFGWRELEAVDVRPVRWLLGVLLGAFVLCAFLLGYLQFWLSTVPAALGIGLGIALLAWGARGTNRWRLHRPGQEPRHFAFSGPARSWEQLAQEANYRIRKRHDEAAATAAYWLALADWQAQTRHPDYLHP</sequence>
<dbReference type="AlphaFoldDB" id="A0A428KC67"/>